<evidence type="ECO:0000256" key="2">
    <source>
        <dbReference type="SAM" id="MobiDB-lite"/>
    </source>
</evidence>
<dbReference type="InterPro" id="IPR045584">
    <property type="entry name" value="Pilin-like"/>
</dbReference>
<dbReference type="Gene3D" id="3.30.700.10">
    <property type="entry name" value="Glycoprotein, Type 4 Pilin"/>
    <property type="match status" value="1"/>
</dbReference>
<sequence length="264" mass="28345">MSNWYYHDPAQGRVGPIDIETVRGHYRAGRIRRDTLLWREGLREWQPLERLSGELGLDEDLLSADPPPLPPAAPPELPAELQPMAGDATAGHAYRAQAHQGPSPGPGPSAARPAAPPPRRGLSGCVIVLIVLAALAVPVIGILAAIAIPAYQDYTLRAKISEALAASSALKIQVAEYVATHDACPDNDSEGFKPAEAYAGPRVAKIEFGEFEDSDRCGIQVELRGIGNDQVDGKKLWQEYDRSAGSWTCSSDIADRLLPAQCRG</sequence>
<keyword evidence="3" id="KW-0472">Membrane</keyword>
<evidence type="ECO:0000313" key="5">
    <source>
        <dbReference type="EMBL" id="XCO76793.1"/>
    </source>
</evidence>
<dbReference type="InterPro" id="IPR025640">
    <property type="entry name" value="GYF_2"/>
</dbReference>
<dbReference type="GO" id="GO:0007155">
    <property type="term" value="P:cell adhesion"/>
    <property type="evidence" value="ECO:0007669"/>
    <property type="project" value="InterPro"/>
</dbReference>
<organism evidence="5">
    <name type="scientific">Lysobacter firmicutimachus</name>
    <dbReference type="NCBI Taxonomy" id="1792846"/>
    <lineage>
        <taxon>Bacteria</taxon>
        <taxon>Pseudomonadati</taxon>
        <taxon>Pseudomonadota</taxon>
        <taxon>Gammaproteobacteria</taxon>
        <taxon>Lysobacterales</taxon>
        <taxon>Lysobacteraceae</taxon>
        <taxon>Lysobacter</taxon>
    </lineage>
</organism>
<feature type="region of interest" description="Disordered" evidence="2">
    <location>
        <begin position="59"/>
        <end position="116"/>
    </location>
</feature>
<gene>
    <name evidence="5" type="ORF">ABU614_08405</name>
</gene>
<protein>
    <submittedName>
        <fullName evidence="5">Pilin</fullName>
    </submittedName>
</protein>
<dbReference type="RefSeq" id="WP_363800023.1">
    <property type="nucleotide sequence ID" value="NZ_CP159925.1"/>
</dbReference>
<dbReference type="Pfam" id="PF00114">
    <property type="entry name" value="Pilin"/>
    <property type="match status" value="1"/>
</dbReference>
<dbReference type="Pfam" id="PF14237">
    <property type="entry name" value="GYF_2"/>
    <property type="match status" value="1"/>
</dbReference>
<dbReference type="GO" id="GO:0009289">
    <property type="term" value="C:pilus"/>
    <property type="evidence" value="ECO:0007669"/>
    <property type="project" value="InterPro"/>
</dbReference>
<dbReference type="AlphaFoldDB" id="A0AAU8MWY9"/>
<reference evidence="5" key="1">
    <citation type="submission" date="2024-06" db="EMBL/GenBank/DDBJ databases">
        <authorList>
            <person name="Li S."/>
        </authorList>
    </citation>
    <scope>NUCLEOTIDE SEQUENCE</scope>
    <source>
        <strain evidence="5">SR10</strain>
    </source>
</reference>
<feature type="compositionally biased region" description="Pro residues" evidence="2">
    <location>
        <begin position="65"/>
        <end position="77"/>
    </location>
</feature>
<keyword evidence="3" id="KW-0812">Transmembrane</keyword>
<accession>A0AAU8MWY9</accession>
<keyword evidence="3" id="KW-1133">Transmembrane helix</keyword>
<evidence type="ECO:0000259" key="4">
    <source>
        <dbReference type="Pfam" id="PF14237"/>
    </source>
</evidence>
<evidence type="ECO:0000256" key="3">
    <source>
        <dbReference type="SAM" id="Phobius"/>
    </source>
</evidence>
<dbReference type="SUPFAM" id="SSF54523">
    <property type="entry name" value="Pili subunits"/>
    <property type="match status" value="1"/>
</dbReference>
<dbReference type="EMBL" id="CP159925">
    <property type="protein sequence ID" value="XCO76793.1"/>
    <property type="molecule type" value="Genomic_DNA"/>
</dbReference>
<comment type="similarity">
    <text evidence="1">Belongs to the N-Me-Phe pilin family.</text>
</comment>
<proteinExistence type="inferred from homology"/>
<feature type="transmembrane region" description="Helical" evidence="3">
    <location>
        <begin position="126"/>
        <end position="151"/>
    </location>
</feature>
<name>A0AAU8MWY9_9GAMM</name>
<evidence type="ECO:0000256" key="1">
    <source>
        <dbReference type="ARBA" id="ARBA00005233"/>
    </source>
</evidence>
<feature type="domain" description="GYF" evidence="4">
    <location>
        <begin position="4"/>
        <end position="51"/>
    </location>
</feature>
<dbReference type="InterPro" id="IPR001082">
    <property type="entry name" value="Pilin"/>
</dbReference>